<keyword evidence="2" id="KW-1185">Reference proteome</keyword>
<sequence length="228" mass="22798">MPAHGHDHPVAVVVGAGPGIGTAMAVRYATAGYRTIGIARSDASLTALRAAGAAHGVDLGTATADAGNPAELTAALEQIAAAHGPIRSALYNAADLSRGRMRDVTGEQLAASLAVNVVGAQAMIQALRGPMAEAGGGTILLTGGGLALAPSPVFGPLSIGKAALRALTLVAARDLDRQGIHLATLTIQGFVAEDGDIAPARAAEALWALHEQTRDGGWDVERTLDAGG</sequence>
<evidence type="ECO:0000313" key="1">
    <source>
        <dbReference type="EMBL" id="UUY03889.1"/>
    </source>
</evidence>
<organism evidence="1 2">
    <name type="scientific">Svornostia abyssi</name>
    <dbReference type="NCBI Taxonomy" id="2898438"/>
    <lineage>
        <taxon>Bacteria</taxon>
        <taxon>Bacillati</taxon>
        <taxon>Actinomycetota</taxon>
        <taxon>Thermoleophilia</taxon>
        <taxon>Solirubrobacterales</taxon>
        <taxon>Baekduiaceae</taxon>
        <taxon>Svornostia</taxon>
    </lineage>
</organism>
<proteinExistence type="predicted"/>
<evidence type="ECO:0000313" key="2">
    <source>
        <dbReference type="Proteomes" id="UP001058860"/>
    </source>
</evidence>
<accession>A0ABY5PH14</accession>
<dbReference type="Gene3D" id="3.40.50.720">
    <property type="entry name" value="NAD(P)-binding Rossmann-like Domain"/>
    <property type="match status" value="1"/>
</dbReference>
<dbReference type="RefSeq" id="WP_353864387.1">
    <property type="nucleotide sequence ID" value="NZ_CP088295.1"/>
</dbReference>
<dbReference type="EMBL" id="CP088295">
    <property type="protein sequence ID" value="UUY03889.1"/>
    <property type="molecule type" value="Genomic_DNA"/>
</dbReference>
<reference evidence="2" key="1">
    <citation type="submission" date="2021-11" db="EMBL/GenBank/DDBJ databases">
        <title>Cultivation dependent microbiological survey of springs from the worlds oldest radium mine currently devoted to the extraction of radon-saturated water.</title>
        <authorList>
            <person name="Kapinusova G."/>
            <person name="Smrhova T."/>
            <person name="Strejcek M."/>
            <person name="Suman J."/>
            <person name="Jani K."/>
            <person name="Pajer P."/>
            <person name="Uhlik O."/>
        </authorList>
    </citation>
    <scope>NUCLEOTIDE SEQUENCE [LARGE SCALE GENOMIC DNA]</scope>
    <source>
        <strain evidence="2">J379</strain>
    </source>
</reference>
<dbReference type="InterPro" id="IPR036291">
    <property type="entry name" value="NAD(P)-bd_dom_sf"/>
</dbReference>
<dbReference type="InterPro" id="IPR002347">
    <property type="entry name" value="SDR_fam"/>
</dbReference>
<dbReference type="PANTHER" id="PTHR43431">
    <property type="entry name" value="OXIDOREDUCTASE, SHORT CHAIN DEHYDROGENASE/REDUCTASE FAMILY (AFU_ORTHOLOGUE AFUA_5G14000)"/>
    <property type="match status" value="1"/>
</dbReference>
<dbReference type="Pfam" id="PF00106">
    <property type="entry name" value="adh_short"/>
    <property type="match status" value="1"/>
</dbReference>
<dbReference type="SUPFAM" id="SSF51735">
    <property type="entry name" value="NAD(P)-binding Rossmann-fold domains"/>
    <property type="match status" value="1"/>
</dbReference>
<dbReference type="Proteomes" id="UP001058860">
    <property type="component" value="Chromosome"/>
</dbReference>
<dbReference type="PRINTS" id="PR00081">
    <property type="entry name" value="GDHRDH"/>
</dbReference>
<protein>
    <submittedName>
        <fullName evidence="1">SDR family NAD(P)-dependent oxidoreductase</fullName>
    </submittedName>
</protein>
<gene>
    <name evidence="1" type="ORF">LRS13_25085</name>
</gene>
<name>A0ABY5PH14_9ACTN</name>
<dbReference type="PANTHER" id="PTHR43431:SF1">
    <property type="entry name" value="OS08G0476300 PROTEIN"/>
    <property type="match status" value="1"/>
</dbReference>